<organism evidence="1 2">
    <name type="scientific">Araneus ventricosus</name>
    <name type="common">Orbweaver spider</name>
    <name type="synonym">Epeira ventricosa</name>
    <dbReference type="NCBI Taxonomy" id="182803"/>
    <lineage>
        <taxon>Eukaryota</taxon>
        <taxon>Metazoa</taxon>
        <taxon>Ecdysozoa</taxon>
        <taxon>Arthropoda</taxon>
        <taxon>Chelicerata</taxon>
        <taxon>Arachnida</taxon>
        <taxon>Araneae</taxon>
        <taxon>Araneomorphae</taxon>
        <taxon>Entelegynae</taxon>
        <taxon>Araneoidea</taxon>
        <taxon>Araneidae</taxon>
        <taxon>Araneus</taxon>
    </lineage>
</organism>
<name>A0A4Y2NMJ2_ARAVE</name>
<dbReference type="AlphaFoldDB" id="A0A4Y2NMJ2"/>
<keyword evidence="2" id="KW-1185">Reference proteome</keyword>
<gene>
    <name evidence="1" type="ORF">AVEN_217711_1</name>
</gene>
<dbReference type="EMBL" id="BGPR01009401">
    <property type="protein sequence ID" value="GBN39780.1"/>
    <property type="molecule type" value="Genomic_DNA"/>
</dbReference>
<accession>A0A4Y2NMJ2</accession>
<evidence type="ECO:0000313" key="1">
    <source>
        <dbReference type="EMBL" id="GBN39780.1"/>
    </source>
</evidence>
<reference evidence="1 2" key="1">
    <citation type="journal article" date="2019" name="Sci. Rep.">
        <title>Orb-weaving spider Araneus ventricosus genome elucidates the spidroin gene catalogue.</title>
        <authorList>
            <person name="Kono N."/>
            <person name="Nakamura H."/>
            <person name="Ohtoshi R."/>
            <person name="Moran D.A.P."/>
            <person name="Shinohara A."/>
            <person name="Yoshida Y."/>
            <person name="Fujiwara M."/>
            <person name="Mori M."/>
            <person name="Tomita M."/>
            <person name="Arakawa K."/>
        </authorList>
    </citation>
    <scope>NUCLEOTIDE SEQUENCE [LARGE SCALE GENOMIC DNA]</scope>
</reference>
<dbReference type="Proteomes" id="UP000499080">
    <property type="component" value="Unassembled WGS sequence"/>
</dbReference>
<sequence length="131" mass="14847">MPHDVACGLVCPAPVTFFGKRARSRCTLVFAVVLDTRRYVLGHSITKTRRPHYAGTFSFRVSKTRIPRWNAPRCGMRLSLPGSCHFLRKVGSVSLPLVFAVALDSWRNLLGHPCLAKPRPRETEAKWFRVE</sequence>
<proteinExistence type="predicted"/>
<protein>
    <submittedName>
        <fullName evidence="1">Uncharacterized protein</fullName>
    </submittedName>
</protein>
<evidence type="ECO:0000313" key="2">
    <source>
        <dbReference type="Proteomes" id="UP000499080"/>
    </source>
</evidence>
<comment type="caution">
    <text evidence="1">The sequence shown here is derived from an EMBL/GenBank/DDBJ whole genome shotgun (WGS) entry which is preliminary data.</text>
</comment>